<keyword evidence="4" id="KW-1185">Reference proteome</keyword>
<dbReference type="OrthoDB" id="6430682at2759"/>
<protein>
    <recommendedName>
        <fullName evidence="2">Growth arrest-specific protein 8 domain-containing protein</fullName>
    </recommendedName>
</protein>
<evidence type="ECO:0000259" key="2">
    <source>
        <dbReference type="Pfam" id="PF13851"/>
    </source>
</evidence>
<dbReference type="GO" id="GO:0031514">
    <property type="term" value="C:motile cilium"/>
    <property type="evidence" value="ECO:0007669"/>
    <property type="project" value="InterPro"/>
</dbReference>
<name>A0A4Y2FRK7_ARAVE</name>
<evidence type="ECO:0000256" key="1">
    <source>
        <dbReference type="SAM" id="Coils"/>
    </source>
</evidence>
<dbReference type="GO" id="GO:0048870">
    <property type="term" value="P:cell motility"/>
    <property type="evidence" value="ECO:0007669"/>
    <property type="project" value="InterPro"/>
</dbReference>
<evidence type="ECO:0000313" key="3">
    <source>
        <dbReference type="EMBL" id="GBM43186.1"/>
    </source>
</evidence>
<feature type="coiled-coil region" evidence="1">
    <location>
        <begin position="57"/>
        <end position="91"/>
    </location>
</feature>
<dbReference type="AlphaFoldDB" id="A0A4Y2FRK7"/>
<dbReference type="EMBL" id="BGPR01001021">
    <property type="protein sequence ID" value="GBM43186.1"/>
    <property type="molecule type" value="Genomic_DNA"/>
</dbReference>
<comment type="caution">
    <text evidence="3">The sequence shown here is derived from an EMBL/GenBank/DDBJ whole genome shotgun (WGS) entry which is preliminary data.</text>
</comment>
<organism evidence="3 4">
    <name type="scientific">Araneus ventricosus</name>
    <name type="common">Orbweaver spider</name>
    <name type="synonym">Epeira ventricosa</name>
    <dbReference type="NCBI Taxonomy" id="182803"/>
    <lineage>
        <taxon>Eukaryota</taxon>
        <taxon>Metazoa</taxon>
        <taxon>Ecdysozoa</taxon>
        <taxon>Arthropoda</taxon>
        <taxon>Chelicerata</taxon>
        <taxon>Arachnida</taxon>
        <taxon>Araneae</taxon>
        <taxon>Araneomorphae</taxon>
        <taxon>Entelegynae</taxon>
        <taxon>Araneoidea</taxon>
        <taxon>Araneidae</taxon>
        <taxon>Araneus</taxon>
    </lineage>
</organism>
<keyword evidence="1" id="KW-0175">Coiled coil</keyword>
<proteinExistence type="predicted"/>
<feature type="domain" description="Growth arrest-specific protein 8" evidence="2">
    <location>
        <begin position="40"/>
        <end position="178"/>
    </location>
</feature>
<dbReference type="InterPro" id="IPR025593">
    <property type="entry name" value="GAS8_dom"/>
</dbReference>
<gene>
    <name evidence="3" type="ORF">AVEN_50105_2</name>
</gene>
<feature type="coiled-coil region" evidence="1">
    <location>
        <begin position="116"/>
        <end position="150"/>
    </location>
</feature>
<dbReference type="Pfam" id="PF13851">
    <property type="entry name" value="GAS"/>
    <property type="match status" value="1"/>
</dbReference>
<evidence type="ECO:0000313" key="4">
    <source>
        <dbReference type="Proteomes" id="UP000499080"/>
    </source>
</evidence>
<sequence length="190" mass="22426">MLEEGSQINRLAMKTIETEAQEAKRKAEQEFRNACGSYKQKLQDYYKEITRQDLQAIKDLASKTKNLETTIQSLKTRLREVQEQNASLQADSRQKRPTKYIPGHSRIDSKTKLAMKFQKERRIDELKKENDLLQDKIKAVEEETVNLRRRFTQALYKVRQSAEMKTRFLESKLQSISKHESFIDDESPLR</sequence>
<reference evidence="3 4" key="1">
    <citation type="journal article" date="2019" name="Sci. Rep.">
        <title>Orb-weaving spider Araneus ventricosus genome elucidates the spidroin gene catalogue.</title>
        <authorList>
            <person name="Kono N."/>
            <person name="Nakamura H."/>
            <person name="Ohtoshi R."/>
            <person name="Moran D.A.P."/>
            <person name="Shinohara A."/>
            <person name="Yoshida Y."/>
            <person name="Fujiwara M."/>
            <person name="Mori M."/>
            <person name="Tomita M."/>
            <person name="Arakawa K."/>
        </authorList>
    </citation>
    <scope>NUCLEOTIDE SEQUENCE [LARGE SCALE GENOMIC DNA]</scope>
</reference>
<dbReference type="Proteomes" id="UP000499080">
    <property type="component" value="Unassembled WGS sequence"/>
</dbReference>
<accession>A0A4Y2FRK7</accession>